<sequence length="104" mass="11321">MWRSSQHRAHSPLKLALTRLSLLVLNPWAEWTCRTRAMLLQVRIMSTATLSIRSARTTDETDGPAGSPLFCALAVRNSSAAALSTSVHGTSRATAIWDSVLDNS</sequence>
<evidence type="ECO:0000256" key="1">
    <source>
        <dbReference type="SAM" id="SignalP"/>
    </source>
</evidence>
<gene>
    <name evidence="2" type="ORF">AVEN_11386_1</name>
</gene>
<organism evidence="2 3">
    <name type="scientific">Araneus ventricosus</name>
    <name type="common">Orbweaver spider</name>
    <name type="synonym">Epeira ventricosa</name>
    <dbReference type="NCBI Taxonomy" id="182803"/>
    <lineage>
        <taxon>Eukaryota</taxon>
        <taxon>Metazoa</taxon>
        <taxon>Ecdysozoa</taxon>
        <taxon>Arthropoda</taxon>
        <taxon>Chelicerata</taxon>
        <taxon>Arachnida</taxon>
        <taxon>Araneae</taxon>
        <taxon>Araneomorphae</taxon>
        <taxon>Entelegynae</taxon>
        <taxon>Araneoidea</taxon>
        <taxon>Araneidae</taxon>
        <taxon>Araneus</taxon>
    </lineage>
</organism>
<comment type="caution">
    <text evidence="2">The sequence shown here is derived from an EMBL/GenBank/DDBJ whole genome shotgun (WGS) entry which is preliminary data.</text>
</comment>
<dbReference type="OrthoDB" id="10555896at2759"/>
<dbReference type="EMBL" id="BGPR01001862">
    <property type="protein sequence ID" value="GBM63325.1"/>
    <property type="molecule type" value="Genomic_DNA"/>
</dbReference>
<evidence type="ECO:0000313" key="2">
    <source>
        <dbReference type="EMBL" id="GBM63325.1"/>
    </source>
</evidence>
<accession>A0A4Y2HDF0</accession>
<protein>
    <recommendedName>
        <fullName evidence="4">Secreted protein</fullName>
    </recommendedName>
</protein>
<proteinExistence type="predicted"/>
<reference evidence="2 3" key="1">
    <citation type="journal article" date="2019" name="Sci. Rep.">
        <title>Orb-weaving spider Araneus ventricosus genome elucidates the spidroin gene catalogue.</title>
        <authorList>
            <person name="Kono N."/>
            <person name="Nakamura H."/>
            <person name="Ohtoshi R."/>
            <person name="Moran D.A.P."/>
            <person name="Shinohara A."/>
            <person name="Yoshida Y."/>
            <person name="Fujiwara M."/>
            <person name="Mori M."/>
            <person name="Tomita M."/>
            <person name="Arakawa K."/>
        </authorList>
    </citation>
    <scope>NUCLEOTIDE SEQUENCE [LARGE SCALE GENOMIC DNA]</scope>
</reference>
<keyword evidence="3" id="KW-1185">Reference proteome</keyword>
<name>A0A4Y2HDF0_ARAVE</name>
<evidence type="ECO:0000313" key="3">
    <source>
        <dbReference type="Proteomes" id="UP000499080"/>
    </source>
</evidence>
<feature type="chain" id="PRO_5021375178" description="Secreted protein" evidence="1">
    <location>
        <begin position="30"/>
        <end position="104"/>
    </location>
</feature>
<feature type="signal peptide" evidence="1">
    <location>
        <begin position="1"/>
        <end position="29"/>
    </location>
</feature>
<keyword evidence="1" id="KW-0732">Signal</keyword>
<dbReference type="AlphaFoldDB" id="A0A4Y2HDF0"/>
<dbReference type="Proteomes" id="UP000499080">
    <property type="component" value="Unassembled WGS sequence"/>
</dbReference>
<evidence type="ECO:0008006" key="4">
    <source>
        <dbReference type="Google" id="ProtNLM"/>
    </source>
</evidence>